<dbReference type="InterPro" id="IPR002241">
    <property type="entry name" value="Glyco_hydro_27"/>
</dbReference>
<dbReference type="PRINTS" id="PR00740">
    <property type="entry name" value="GLHYDRLASE27"/>
</dbReference>
<dbReference type="CDD" id="cd14792">
    <property type="entry name" value="GH27"/>
    <property type="match status" value="1"/>
</dbReference>
<comment type="catalytic activity">
    <reaction evidence="1 6">
        <text>Hydrolysis of terminal, non-reducing alpha-D-galactose residues in alpha-D-galactosides, including galactose oligosaccharides, galactomannans and galactolipids.</text>
        <dbReference type="EC" id="3.2.1.22"/>
    </reaction>
</comment>
<keyword evidence="4 6" id="KW-0378">Hydrolase</keyword>
<dbReference type="EC" id="3.2.1.22" evidence="3 6"/>
<dbReference type="PROSITE" id="PS00512">
    <property type="entry name" value="ALPHA_GALACTOSIDASE"/>
    <property type="match status" value="1"/>
</dbReference>
<proteinExistence type="inferred from homology"/>
<accession>A0A9N9BP99</accession>
<keyword evidence="5 6" id="KW-0326">Glycosidase</keyword>
<dbReference type="FunFam" id="3.20.20.70:FF:000197">
    <property type="entry name" value="Alpha-galactosidase"/>
    <property type="match status" value="1"/>
</dbReference>
<evidence type="ECO:0000256" key="4">
    <source>
        <dbReference type="ARBA" id="ARBA00022801"/>
    </source>
</evidence>
<sequence>MVKHGFLKAGYKYLNLDDGWSNDCRNESGYLLPDPDAFPSGMKALVDYIHSKGLLFGIYADSGLTTCAKRPGSLNYEKKDAQVFAEWEVDYLKYDNCDNMGLPAVDRYKASHKDKMRDALNATRRPIYFSICEWGENKPFLWAPPIGNSWRTTQDIKANWTSVLTILDKQRNITNYAGPGGWNDPDMLEIGNGNLTLDEQRSHFSFWAALKAPLILGFDIRNPPPDARDMALNTEIIAVNQDPLGVSVNIVEHNKYYEIWTGPLSDGYVARQIAVRDLWDKKNPDKGIFTERSAVPPHTTTVLKLRYGIKVSRKRRLHKILIYP</sequence>
<name>A0A9N9BP99_9GLOM</name>
<evidence type="ECO:0000256" key="3">
    <source>
        <dbReference type="ARBA" id="ARBA00012755"/>
    </source>
</evidence>
<comment type="caution">
    <text evidence="7">The sequence shown here is derived from an EMBL/GenBank/DDBJ whole genome shotgun (WGS) entry which is preliminary data.</text>
</comment>
<keyword evidence="8" id="KW-1185">Reference proteome</keyword>
<dbReference type="PANTHER" id="PTHR11452">
    <property type="entry name" value="ALPHA-GALACTOSIDASE/ALPHA-N-ACETYLGALACTOSAMINIDASE"/>
    <property type="match status" value="1"/>
</dbReference>
<comment type="similarity">
    <text evidence="2 6">Belongs to the glycosyl hydrolase 27 family.</text>
</comment>
<dbReference type="SUPFAM" id="SSF51011">
    <property type="entry name" value="Glycosyl hydrolase domain"/>
    <property type="match status" value="1"/>
</dbReference>
<dbReference type="SUPFAM" id="SSF51445">
    <property type="entry name" value="(Trans)glycosidases"/>
    <property type="match status" value="1"/>
</dbReference>
<dbReference type="PANTHER" id="PTHR11452:SF75">
    <property type="entry name" value="ALPHA-GALACTOSIDASE MEL1"/>
    <property type="match status" value="1"/>
</dbReference>
<evidence type="ECO:0000256" key="1">
    <source>
        <dbReference type="ARBA" id="ARBA00001255"/>
    </source>
</evidence>
<dbReference type="GO" id="GO:0005975">
    <property type="term" value="P:carbohydrate metabolic process"/>
    <property type="evidence" value="ECO:0007669"/>
    <property type="project" value="InterPro"/>
</dbReference>
<evidence type="ECO:0000256" key="2">
    <source>
        <dbReference type="ARBA" id="ARBA00009743"/>
    </source>
</evidence>
<dbReference type="OrthoDB" id="5795902at2759"/>
<dbReference type="AlphaFoldDB" id="A0A9N9BP99"/>
<dbReference type="EMBL" id="CAJVQA010003363">
    <property type="protein sequence ID" value="CAG8572885.1"/>
    <property type="molecule type" value="Genomic_DNA"/>
</dbReference>
<dbReference type="InterPro" id="IPR017853">
    <property type="entry name" value="GH"/>
</dbReference>
<dbReference type="GO" id="GO:0004557">
    <property type="term" value="F:alpha-galactosidase activity"/>
    <property type="evidence" value="ECO:0007669"/>
    <property type="project" value="UniProtKB-EC"/>
</dbReference>
<dbReference type="InterPro" id="IPR000111">
    <property type="entry name" value="Glyco_hydro_27/36_CS"/>
</dbReference>
<reference evidence="7" key="1">
    <citation type="submission" date="2021-06" db="EMBL/GenBank/DDBJ databases">
        <authorList>
            <person name="Kallberg Y."/>
            <person name="Tangrot J."/>
            <person name="Rosling A."/>
        </authorList>
    </citation>
    <scope>NUCLEOTIDE SEQUENCE</scope>
    <source>
        <strain evidence="7">FL966</strain>
    </source>
</reference>
<dbReference type="Proteomes" id="UP000789759">
    <property type="component" value="Unassembled WGS sequence"/>
</dbReference>
<evidence type="ECO:0000256" key="6">
    <source>
        <dbReference type="RuleBase" id="RU361168"/>
    </source>
</evidence>
<dbReference type="InterPro" id="IPR013785">
    <property type="entry name" value="Aldolase_TIM"/>
</dbReference>
<dbReference type="Pfam" id="PF16499">
    <property type="entry name" value="Melibiase_2"/>
    <property type="match status" value="1"/>
</dbReference>
<evidence type="ECO:0000313" key="7">
    <source>
        <dbReference type="EMBL" id="CAG8572885.1"/>
    </source>
</evidence>
<organism evidence="7 8">
    <name type="scientific">Cetraspora pellucida</name>
    <dbReference type="NCBI Taxonomy" id="1433469"/>
    <lineage>
        <taxon>Eukaryota</taxon>
        <taxon>Fungi</taxon>
        <taxon>Fungi incertae sedis</taxon>
        <taxon>Mucoromycota</taxon>
        <taxon>Glomeromycotina</taxon>
        <taxon>Glomeromycetes</taxon>
        <taxon>Diversisporales</taxon>
        <taxon>Gigasporaceae</taxon>
        <taxon>Cetraspora</taxon>
    </lineage>
</organism>
<protein>
    <recommendedName>
        <fullName evidence="3 6">Alpha-galactosidase</fullName>
        <ecNumber evidence="3 6">3.2.1.22</ecNumber>
    </recommendedName>
    <alternativeName>
        <fullName evidence="6">Melibiase</fullName>
    </alternativeName>
</protein>
<keyword evidence="6" id="KW-1015">Disulfide bond</keyword>
<gene>
    <name evidence="7" type="ORF">CPELLU_LOCUS5736</name>
</gene>
<dbReference type="Gene3D" id="3.20.20.70">
    <property type="entry name" value="Aldolase class I"/>
    <property type="match status" value="1"/>
</dbReference>
<evidence type="ECO:0000313" key="8">
    <source>
        <dbReference type="Proteomes" id="UP000789759"/>
    </source>
</evidence>
<evidence type="ECO:0000256" key="5">
    <source>
        <dbReference type="ARBA" id="ARBA00023295"/>
    </source>
</evidence>